<sequence>MEWSALELDDDPALLDAALLMLDTLDGGEGVSSTTSLPDSVLEAGTTSGSSDGEELRSEHSEKTTPSASSTAIVTPPKINKSRNRRKEELALLQDTIKQLETTLSTLKRRRVEDERAVVPLRGRQALWKQLAGRQQQQRRAVEKENARLRDMLNTQLQVSKELMRLVQKVGRVNPNTRLPYTPRPSVHIAGLTDAQRLARVDELHRLTCHQVLAVPMDVSGAAVSNTKIYRESPQMTLVKFVTAWSVPFSTMSVLDTVWKLYADPSVNLTRHNLDNETAGGFRLHPGIQAPRIVPGEIAGRKASKRFLPTANGDGVILSSMSAQCIPEDASSEVPFSQVQFYEDSWTRVRTLDQVWTDEPLTQIQINRQMRFHVVLEDEDEQERVMEMLKKIALAYVEEEVLWKQQVIENVLFAQS</sequence>
<evidence type="ECO:0000256" key="1">
    <source>
        <dbReference type="SAM" id="MobiDB-lite"/>
    </source>
</evidence>
<dbReference type="OrthoDB" id="122626at2759"/>
<proteinExistence type="predicted"/>
<organism evidence="2 3">
    <name type="scientific">Pythium oligandrum</name>
    <name type="common">Mycoparasitic fungus</name>
    <dbReference type="NCBI Taxonomy" id="41045"/>
    <lineage>
        <taxon>Eukaryota</taxon>
        <taxon>Sar</taxon>
        <taxon>Stramenopiles</taxon>
        <taxon>Oomycota</taxon>
        <taxon>Peronosporomycetes</taxon>
        <taxon>Pythiales</taxon>
        <taxon>Pythiaceae</taxon>
        <taxon>Pythium</taxon>
    </lineage>
</organism>
<gene>
    <name evidence="2" type="ORF">Poli38472_004914</name>
</gene>
<comment type="caution">
    <text evidence="2">The sequence shown here is derived from an EMBL/GenBank/DDBJ whole genome shotgun (WGS) entry which is preliminary data.</text>
</comment>
<evidence type="ECO:0000313" key="3">
    <source>
        <dbReference type="Proteomes" id="UP000794436"/>
    </source>
</evidence>
<dbReference type="Proteomes" id="UP000794436">
    <property type="component" value="Unassembled WGS sequence"/>
</dbReference>
<dbReference type="AlphaFoldDB" id="A0A8K1CB33"/>
<feature type="region of interest" description="Disordered" evidence="1">
    <location>
        <begin position="29"/>
        <end position="85"/>
    </location>
</feature>
<keyword evidence="3" id="KW-1185">Reference proteome</keyword>
<accession>A0A8K1CB33</accession>
<feature type="compositionally biased region" description="Basic and acidic residues" evidence="1">
    <location>
        <begin position="54"/>
        <end position="63"/>
    </location>
</feature>
<name>A0A8K1CB33_PYTOL</name>
<evidence type="ECO:0000313" key="2">
    <source>
        <dbReference type="EMBL" id="TMW59845.1"/>
    </source>
</evidence>
<dbReference type="EMBL" id="SPLM01000109">
    <property type="protein sequence ID" value="TMW59845.1"/>
    <property type="molecule type" value="Genomic_DNA"/>
</dbReference>
<feature type="compositionally biased region" description="Polar residues" evidence="1">
    <location>
        <begin position="64"/>
        <end position="73"/>
    </location>
</feature>
<reference evidence="2" key="1">
    <citation type="submission" date="2019-03" db="EMBL/GenBank/DDBJ databases">
        <title>Long read genome sequence of the mycoparasitic Pythium oligandrum ATCC 38472 isolated from sugarbeet rhizosphere.</title>
        <authorList>
            <person name="Gaulin E."/>
        </authorList>
    </citation>
    <scope>NUCLEOTIDE SEQUENCE</scope>
    <source>
        <strain evidence="2">ATCC 38472_TT</strain>
    </source>
</reference>
<protein>
    <submittedName>
        <fullName evidence="2">Uncharacterized protein</fullName>
    </submittedName>
</protein>